<dbReference type="OMA" id="MCAIASI"/>
<feature type="compositionally biased region" description="Basic and acidic residues" evidence="9">
    <location>
        <begin position="199"/>
        <end position="215"/>
    </location>
</feature>
<evidence type="ECO:0000256" key="7">
    <source>
        <dbReference type="ARBA" id="ARBA00023136"/>
    </source>
</evidence>
<keyword evidence="4" id="KW-0256">Endoplasmic reticulum</keyword>
<evidence type="ECO:0000256" key="6">
    <source>
        <dbReference type="ARBA" id="ARBA00022989"/>
    </source>
</evidence>
<reference evidence="10" key="2">
    <citation type="submission" date="2013-10" db="EMBL/GenBank/DDBJ databases">
        <authorList>
            <person name="Aslett M."/>
        </authorList>
    </citation>
    <scope>NUCLEOTIDE SEQUENCE</scope>
    <source>
        <strain evidence="10">Houghton</strain>
    </source>
</reference>
<keyword evidence="3" id="KW-0812">Transmembrane</keyword>
<dbReference type="AlphaFoldDB" id="U6GT82"/>
<keyword evidence="5" id="KW-0735">Signal-anchor</keyword>
<dbReference type="Pfam" id="PF04573">
    <property type="entry name" value="SPC22"/>
    <property type="match status" value="1"/>
</dbReference>
<name>U6GT82_EIMAC</name>
<evidence type="ECO:0000256" key="2">
    <source>
        <dbReference type="ARBA" id="ARBA00009289"/>
    </source>
</evidence>
<dbReference type="Proteomes" id="UP000018050">
    <property type="component" value="Unassembled WGS sequence"/>
</dbReference>
<evidence type="ECO:0000256" key="8">
    <source>
        <dbReference type="ARBA" id="ARBA00029556"/>
    </source>
</evidence>
<dbReference type="GO" id="GO:0045047">
    <property type="term" value="P:protein targeting to ER"/>
    <property type="evidence" value="ECO:0007669"/>
    <property type="project" value="TreeGrafter"/>
</dbReference>
<accession>U6GT82</accession>
<evidence type="ECO:0000256" key="4">
    <source>
        <dbReference type="ARBA" id="ARBA00022824"/>
    </source>
</evidence>
<comment type="similarity">
    <text evidence="2">Belongs to the SPCS3 family.</text>
</comment>
<evidence type="ECO:0000256" key="9">
    <source>
        <dbReference type="SAM" id="MobiDB-lite"/>
    </source>
</evidence>
<evidence type="ECO:0000256" key="3">
    <source>
        <dbReference type="ARBA" id="ARBA00022692"/>
    </source>
</evidence>
<evidence type="ECO:0000313" key="11">
    <source>
        <dbReference type="Proteomes" id="UP000018050"/>
    </source>
</evidence>
<keyword evidence="6" id="KW-1133">Transmembrane helix</keyword>
<dbReference type="RefSeq" id="XP_013247416.1">
    <property type="nucleotide sequence ID" value="XM_013391962.1"/>
</dbReference>
<protein>
    <recommendedName>
        <fullName evidence="8">Signal peptidase complex subunit 3</fullName>
    </recommendedName>
</protein>
<dbReference type="EMBL" id="HG673419">
    <property type="protein sequence ID" value="CDI83466.1"/>
    <property type="molecule type" value="Genomic_DNA"/>
</dbReference>
<evidence type="ECO:0000256" key="5">
    <source>
        <dbReference type="ARBA" id="ARBA00022968"/>
    </source>
</evidence>
<gene>
    <name evidence="10" type="ORF">EAH_00038510</name>
</gene>
<dbReference type="PANTHER" id="PTHR12804">
    <property type="entry name" value="MICROSOMAL SIGNAL PEPTIDASE 23 KD SUBUNIT SPC22/23"/>
    <property type="match status" value="1"/>
</dbReference>
<keyword evidence="11" id="KW-1185">Reference proteome</keyword>
<feature type="compositionally biased region" description="Low complexity" evidence="9">
    <location>
        <begin position="189"/>
        <end position="198"/>
    </location>
</feature>
<sequence>MARGREAEQVQANWECRRRPQLLEIHFGHYSDMSLGVLALGNIASSFFLVGPISGSVSAREVYGFGYNYALSGDQAVLSFDIKADLRGLFQWNAKQLFVFVVAEYESPQHPTNQVVVFDRIITNESEAVLDLANVPAKYHLRDKGKGLRGREITLKLQVVYHPIVGRIYTQTVASSTFRMPAQYDRISQQKQQEQQRQQAREAAEAAAARPEDLQ</sequence>
<comment type="subcellular location">
    <subcellularLocation>
        <location evidence="1">Endoplasmic reticulum membrane</location>
        <topology evidence="1">Single-pass type II membrane protein</topology>
    </subcellularLocation>
</comment>
<dbReference type="GeneID" id="25271921"/>
<dbReference type="PANTHER" id="PTHR12804:SF0">
    <property type="entry name" value="SIGNAL PEPTIDASE COMPLEX SUBUNIT 3"/>
    <property type="match status" value="1"/>
</dbReference>
<organism evidence="10 11">
    <name type="scientific">Eimeria acervulina</name>
    <name type="common">Coccidian parasite</name>
    <dbReference type="NCBI Taxonomy" id="5801"/>
    <lineage>
        <taxon>Eukaryota</taxon>
        <taxon>Sar</taxon>
        <taxon>Alveolata</taxon>
        <taxon>Apicomplexa</taxon>
        <taxon>Conoidasida</taxon>
        <taxon>Coccidia</taxon>
        <taxon>Eucoccidiorida</taxon>
        <taxon>Eimeriorina</taxon>
        <taxon>Eimeriidae</taxon>
        <taxon>Eimeria</taxon>
    </lineage>
</organism>
<evidence type="ECO:0000256" key="1">
    <source>
        <dbReference type="ARBA" id="ARBA00004648"/>
    </source>
</evidence>
<evidence type="ECO:0000313" key="10">
    <source>
        <dbReference type="EMBL" id="CDI83466.1"/>
    </source>
</evidence>
<reference evidence="10" key="1">
    <citation type="submission" date="2013-10" db="EMBL/GenBank/DDBJ databases">
        <title>Genomic analysis of the causative agents of coccidiosis in chickens.</title>
        <authorList>
            <person name="Reid A.J."/>
            <person name="Blake D."/>
            <person name="Billington K."/>
            <person name="Browne H."/>
            <person name="Dunn M."/>
            <person name="Hung S."/>
            <person name="Kawahara F."/>
            <person name="Miranda-Saavedra D."/>
            <person name="Mourier T."/>
            <person name="Nagra H."/>
            <person name="Otto T.D."/>
            <person name="Rawlings N."/>
            <person name="Sanchez A."/>
            <person name="Sanders M."/>
            <person name="Subramaniam C."/>
            <person name="Tay Y."/>
            <person name="Dear P."/>
            <person name="Doerig C."/>
            <person name="Gruber A."/>
            <person name="Parkinson J."/>
            <person name="Shirley M."/>
            <person name="Wan K.L."/>
            <person name="Berriman M."/>
            <person name="Tomley F."/>
            <person name="Pain A."/>
        </authorList>
    </citation>
    <scope>NUCLEOTIDE SEQUENCE</scope>
    <source>
        <strain evidence="10">Houghton</strain>
    </source>
</reference>
<dbReference type="InterPro" id="IPR007653">
    <property type="entry name" value="SPC3"/>
</dbReference>
<dbReference type="GO" id="GO:0005787">
    <property type="term" value="C:signal peptidase complex"/>
    <property type="evidence" value="ECO:0007669"/>
    <property type="project" value="InterPro"/>
</dbReference>
<proteinExistence type="inferred from homology"/>
<dbReference type="VEuPathDB" id="ToxoDB:EAH_00038510"/>
<dbReference type="OrthoDB" id="10261524at2759"/>
<feature type="region of interest" description="Disordered" evidence="9">
    <location>
        <begin position="186"/>
        <end position="215"/>
    </location>
</feature>
<keyword evidence="7" id="KW-0472">Membrane</keyword>
<dbReference type="GO" id="GO:0006465">
    <property type="term" value="P:signal peptide processing"/>
    <property type="evidence" value="ECO:0007669"/>
    <property type="project" value="InterPro"/>
</dbReference>